<evidence type="ECO:0000313" key="2">
    <source>
        <dbReference type="EMBL" id="PIL32249.1"/>
    </source>
</evidence>
<sequence>MSKFRVLQMKKLNFERRTSSLRRRLSDHQRLIKVIGSQDYPRLSRILNISMTHGFGPLGITDHLKRAAAGVYAPRGHYTEREIDLAFLSKGIGGTRLLYALCKAYGMAARSTLAKVRKIPRVLPSVGIPTEHEVTFNIDAMFNPNVKPAPPKTVSGRVPGLVLQVDGIALEERCRYLRESHSIIGVCREHSIGLGLQVKDVESIRRVSDALHDPDAPVRCHYGKDGTVVAIAPYARSDHYSAIPIVVSASCKMEKGAELARWLGMVIDVWEKHESGGKAHGEVWALASDGDSAYRVAKHKLCMTEVVDPESALGVLMHCLPGLNCTTGRNMVIATCDPKHVIKRFATLLRNPSGISLPDHTVIYSTDILAALKVLPRMSESEARELLNPADKQNVPKAVCLVQKLLELRPIIDQSSLYDTPNATHRRRMVLFTAEVMGYFVRPFIMPTWDLSTQIRSLITFAHLITALWVKHGHAFFTGALYYDSQSIVKNLVITILRLQAIDPTLTFYIILEGTDRLELLFSDVRTQDHSRNFDLLQLSEKLAVSALISTIFERNPDLDRGHRRLSLKDAMGVDHINPKSWLGDVRVGQVDIDAEWSQARTDANKFLVDTFGDGAAVDFSSLFSLEEHDLMRPTGEYIGVRPHPDDIRTEAHEDPTPATAGSDTDSDSDSGSDANGEPGDVSVDIHQADEDGEPGVCLEEPLGADLDEFLPSTTDDSDSDPGYTNDDFLVVDGKRFWIGSIVTAWCSDNRTKKVSVRTLRSAGVTLEDLRGGDRWNTPELHGEDLVKSGDIVGSLVRADGDVGFAVLEVTGFEHGRRKGLPAVNLSDLENPSSRITVVTQVLDLAALPTPGQTSDTSHPRTWYWNQAYLSFGDLPHGQLTKKNLVLRLPGFLVHPLAPTLAPPPMSVDPDVASDVDMSESRVTNNTVTWWLKNTDLEETMAYAWETLRPETADILGNLELLPKLSKRHVFFWQQVTNA</sequence>
<feature type="region of interest" description="Disordered" evidence="1">
    <location>
        <begin position="636"/>
        <end position="700"/>
    </location>
</feature>
<comment type="caution">
    <text evidence="2">The sequence shown here is derived from an EMBL/GenBank/DDBJ whole genome shotgun (WGS) entry which is preliminary data.</text>
</comment>
<dbReference type="EMBL" id="AYKW01000011">
    <property type="protein sequence ID" value="PIL32249.1"/>
    <property type="molecule type" value="Genomic_DNA"/>
</dbReference>
<evidence type="ECO:0000256" key="1">
    <source>
        <dbReference type="SAM" id="MobiDB-lite"/>
    </source>
</evidence>
<gene>
    <name evidence="2" type="ORF">GSI_05494</name>
</gene>
<protein>
    <submittedName>
        <fullName evidence="2">Uncharacterized protein</fullName>
    </submittedName>
</protein>
<dbReference type="AlphaFoldDB" id="A0A2G8SEQ6"/>
<feature type="compositionally biased region" description="Basic and acidic residues" evidence="1">
    <location>
        <begin position="643"/>
        <end position="656"/>
    </location>
</feature>
<accession>A0A2G8SEQ6</accession>
<keyword evidence="3" id="KW-1185">Reference proteome</keyword>
<reference evidence="2 3" key="1">
    <citation type="journal article" date="2015" name="Sci. Rep.">
        <title>Chromosome-level genome map provides insights into diverse defense mechanisms in the medicinal fungus Ganoderma sinense.</title>
        <authorList>
            <person name="Zhu Y."/>
            <person name="Xu J."/>
            <person name="Sun C."/>
            <person name="Zhou S."/>
            <person name="Xu H."/>
            <person name="Nelson D.R."/>
            <person name="Qian J."/>
            <person name="Song J."/>
            <person name="Luo H."/>
            <person name="Xiang L."/>
            <person name="Li Y."/>
            <person name="Xu Z."/>
            <person name="Ji A."/>
            <person name="Wang L."/>
            <person name="Lu S."/>
            <person name="Hayward A."/>
            <person name="Sun W."/>
            <person name="Li X."/>
            <person name="Schwartz D.C."/>
            <person name="Wang Y."/>
            <person name="Chen S."/>
        </authorList>
    </citation>
    <scope>NUCLEOTIDE SEQUENCE [LARGE SCALE GENOMIC DNA]</scope>
    <source>
        <strain evidence="2 3">ZZ0214-1</strain>
    </source>
</reference>
<evidence type="ECO:0000313" key="3">
    <source>
        <dbReference type="Proteomes" id="UP000230002"/>
    </source>
</evidence>
<organism evidence="2 3">
    <name type="scientific">Ganoderma sinense ZZ0214-1</name>
    <dbReference type="NCBI Taxonomy" id="1077348"/>
    <lineage>
        <taxon>Eukaryota</taxon>
        <taxon>Fungi</taxon>
        <taxon>Dikarya</taxon>
        <taxon>Basidiomycota</taxon>
        <taxon>Agaricomycotina</taxon>
        <taxon>Agaricomycetes</taxon>
        <taxon>Polyporales</taxon>
        <taxon>Polyporaceae</taxon>
        <taxon>Ganoderma</taxon>
    </lineage>
</organism>
<proteinExistence type="predicted"/>
<dbReference type="OrthoDB" id="2659442at2759"/>
<dbReference type="Proteomes" id="UP000230002">
    <property type="component" value="Unassembled WGS sequence"/>
</dbReference>
<name>A0A2G8SEQ6_9APHY</name>